<organism evidence="2 3">
    <name type="scientific">Protopolystoma xenopodis</name>
    <dbReference type="NCBI Taxonomy" id="117903"/>
    <lineage>
        <taxon>Eukaryota</taxon>
        <taxon>Metazoa</taxon>
        <taxon>Spiralia</taxon>
        <taxon>Lophotrochozoa</taxon>
        <taxon>Platyhelminthes</taxon>
        <taxon>Monogenea</taxon>
        <taxon>Polyopisthocotylea</taxon>
        <taxon>Polystomatidea</taxon>
        <taxon>Polystomatidae</taxon>
        <taxon>Protopolystoma</taxon>
    </lineage>
</organism>
<evidence type="ECO:0000313" key="2">
    <source>
        <dbReference type="EMBL" id="VEL16729.1"/>
    </source>
</evidence>
<protein>
    <submittedName>
        <fullName evidence="2">Uncharacterized protein</fullName>
    </submittedName>
</protein>
<evidence type="ECO:0000313" key="3">
    <source>
        <dbReference type="Proteomes" id="UP000784294"/>
    </source>
</evidence>
<dbReference type="Proteomes" id="UP000784294">
    <property type="component" value="Unassembled WGS sequence"/>
</dbReference>
<gene>
    <name evidence="2" type="ORF">PXEA_LOCUS10169</name>
</gene>
<dbReference type="EMBL" id="CAAALY010029646">
    <property type="protein sequence ID" value="VEL16729.1"/>
    <property type="molecule type" value="Genomic_DNA"/>
</dbReference>
<proteinExistence type="predicted"/>
<comment type="caution">
    <text evidence="2">The sequence shown here is derived from an EMBL/GenBank/DDBJ whole genome shotgun (WGS) entry which is preliminary data.</text>
</comment>
<accession>A0A448WP99</accession>
<dbReference type="AlphaFoldDB" id="A0A448WP99"/>
<feature type="compositionally biased region" description="Basic and acidic residues" evidence="1">
    <location>
        <begin position="46"/>
        <end position="59"/>
    </location>
</feature>
<feature type="region of interest" description="Disordered" evidence="1">
    <location>
        <begin position="43"/>
        <end position="66"/>
    </location>
</feature>
<evidence type="ECO:0000256" key="1">
    <source>
        <dbReference type="SAM" id="MobiDB-lite"/>
    </source>
</evidence>
<name>A0A448WP99_9PLAT</name>
<sequence>MNLLWRSDNCFESKTESHSNRKPHSKLRDSSYFRSENNIYTFDASKSGDRDNMEGKAGDKGSLSSPQKRIAAHENLITAISHHELLIGSAVKSDLEQVSVAPVQRRLLSRNRVKKVIQKSSLSCPNSPSKNKPSKDIVMGREEVILLAKRQLKEIDWLNRRQQRELNDLRITLEEVSSLLGGSSPFDRL</sequence>
<reference evidence="2" key="1">
    <citation type="submission" date="2018-11" db="EMBL/GenBank/DDBJ databases">
        <authorList>
            <consortium name="Pathogen Informatics"/>
        </authorList>
    </citation>
    <scope>NUCLEOTIDE SEQUENCE</scope>
</reference>
<keyword evidence="3" id="KW-1185">Reference proteome</keyword>